<proteinExistence type="predicted"/>
<protein>
    <submittedName>
        <fullName evidence="6">TetR/AcrR family transcriptional regulator</fullName>
    </submittedName>
</protein>
<evidence type="ECO:0000313" key="7">
    <source>
        <dbReference type="Proteomes" id="UP001166291"/>
    </source>
</evidence>
<feature type="DNA-binding region" description="H-T-H motif" evidence="4">
    <location>
        <begin position="42"/>
        <end position="61"/>
    </location>
</feature>
<evidence type="ECO:0000256" key="1">
    <source>
        <dbReference type="ARBA" id="ARBA00023015"/>
    </source>
</evidence>
<organism evidence="6 7">
    <name type="scientific">Zhongshania aquimaris</name>
    <dbReference type="NCBI Taxonomy" id="2857107"/>
    <lineage>
        <taxon>Bacteria</taxon>
        <taxon>Pseudomonadati</taxon>
        <taxon>Pseudomonadota</taxon>
        <taxon>Gammaproteobacteria</taxon>
        <taxon>Cellvibrionales</taxon>
        <taxon>Spongiibacteraceae</taxon>
        <taxon>Zhongshania</taxon>
    </lineage>
</organism>
<keyword evidence="2 4" id="KW-0238">DNA-binding</keyword>
<dbReference type="PROSITE" id="PS50977">
    <property type="entry name" value="HTH_TETR_2"/>
    <property type="match status" value="1"/>
</dbReference>
<dbReference type="InterPro" id="IPR025996">
    <property type="entry name" value="MT1864/Rv1816-like_C"/>
</dbReference>
<feature type="domain" description="HTH tetR-type" evidence="5">
    <location>
        <begin position="19"/>
        <end position="79"/>
    </location>
</feature>
<evidence type="ECO:0000313" key="6">
    <source>
        <dbReference type="EMBL" id="MBW2939386.1"/>
    </source>
</evidence>
<reference evidence="6" key="1">
    <citation type="submission" date="2021-07" db="EMBL/GenBank/DDBJ databases">
        <title>Zhongshania sp. CAU 1632 isolated from seawater.</title>
        <authorList>
            <person name="Kim W."/>
        </authorList>
    </citation>
    <scope>NUCLEOTIDE SEQUENCE</scope>
    <source>
        <strain evidence="6">CAU 1632</strain>
    </source>
</reference>
<accession>A0ABS6VNU1</accession>
<dbReference type="EMBL" id="JAHWDQ010000001">
    <property type="protein sequence ID" value="MBW2939386.1"/>
    <property type="molecule type" value="Genomic_DNA"/>
</dbReference>
<dbReference type="PANTHER" id="PTHR30055">
    <property type="entry name" value="HTH-TYPE TRANSCRIPTIONAL REGULATOR RUTR"/>
    <property type="match status" value="1"/>
</dbReference>
<gene>
    <name evidence="6" type="ORF">KXJ70_01260</name>
</gene>
<keyword evidence="3" id="KW-0804">Transcription</keyword>
<dbReference type="Proteomes" id="UP001166291">
    <property type="component" value="Unassembled WGS sequence"/>
</dbReference>
<dbReference type="Pfam" id="PF00440">
    <property type="entry name" value="TetR_N"/>
    <property type="match status" value="1"/>
</dbReference>
<evidence type="ECO:0000256" key="3">
    <source>
        <dbReference type="ARBA" id="ARBA00023163"/>
    </source>
</evidence>
<name>A0ABS6VNU1_9GAMM</name>
<comment type="caution">
    <text evidence="6">The sequence shown here is derived from an EMBL/GenBank/DDBJ whole genome shotgun (WGS) entry which is preliminary data.</text>
</comment>
<dbReference type="InterPro" id="IPR050109">
    <property type="entry name" value="HTH-type_TetR-like_transc_reg"/>
</dbReference>
<keyword evidence="7" id="KW-1185">Reference proteome</keyword>
<keyword evidence="1" id="KW-0805">Transcription regulation</keyword>
<dbReference type="PANTHER" id="PTHR30055:SF212">
    <property type="entry name" value="TETR-FAMILY FAMILY TRANSCRIPTIONAL REGULATOR"/>
    <property type="match status" value="1"/>
</dbReference>
<evidence type="ECO:0000256" key="4">
    <source>
        <dbReference type="PROSITE-ProRule" id="PRU00335"/>
    </source>
</evidence>
<dbReference type="InterPro" id="IPR001647">
    <property type="entry name" value="HTH_TetR"/>
</dbReference>
<dbReference type="Pfam" id="PF13305">
    <property type="entry name" value="TetR_C_33"/>
    <property type="match status" value="1"/>
</dbReference>
<evidence type="ECO:0000259" key="5">
    <source>
        <dbReference type="PROSITE" id="PS50977"/>
    </source>
</evidence>
<evidence type="ECO:0000256" key="2">
    <source>
        <dbReference type="ARBA" id="ARBA00023125"/>
    </source>
</evidence>
<sequence>MTDDKAMTMTTTTTSYHHGNLRQELMALAEKHLITDGIAELSLRALAREIGVSQTAPYRHFKDKNALLAALATEGFRRFFEFCLPSEREPRADISLLYFGLGYVQFAKTHTEMFHLMFGPVLQPRNDYPELFAAGREAIYKVRAGVERGYKTGVLRELDDVASMAHTVWAAVHGVATLMLDHGDTYGYHRDLDLQAEKSLRMMIAGLCSDPSEISKLPDALTPYPPENA</sequence>